<organism evidence="3 4">
    <name type="scientific">Rhizobium ruizarguesonis</name>
    <dbReference type="NCBI Taxonomy" id="2081791"/>
    <lineage>
        <taxon>Bacteria</taxon>
        <taxon>Pseudomonadati</taxon>
        <taxon>Pseudomonadota</taxon>
        <taxon>Alphaproteobacteria</taxon>
        <taxon>Hyphomicrobiales</taxon>
        <taxon>Rhizobiaceae</taxon>
        <taxon>Rhizobium/Agrobacterium group</taxon>
        <taxon>Rhizobium</taxon>
    </lineage>
</organism>
<dbReference type="Pfam" id="PF24390">
    <property type="entry name" value="PRTase-CE"/>
    <property type="match status" value="1"/>
</dbReference>
<comment type="caution">
    <text evidence="3">The sequence shown here is derived from an EMBL/GenBank/DDBJ whole genome shotgun (WGS) entry which is preliminary data.</text>
</comment>
<dbReference type="RefSeq" id="WP_164566378.1">
    <property type="nucleotide sequence ID" value="NZ_WUFC01000020.1"/>
</dbReference>
<reference evidence="3 4" key="1">
    <citation type="submission" date="2019-12" db="EMBL/GenBank/DDBJ databases">
        <title>Rhizobium genotypes associated with high levels of biological nitrogen fixation by grain legumes in a temperate-maritime cropping system.</title>
        <authorList>
            <person name="Maluk M."/>
            <person name="Francesc Ferrando Molina F."/>
            <person name="Lopez Del Egido L."/>
            <person name="Lafos M."/>
            <person name="Langarica-Fuentes A."/>
            <person name="Gebre Yohannes G."/>
            <person name="Young M.W."/>
            <person name="Martin P."/>
            <person name="Gantlett R."/>
            <person name="Kenicer G."/>
            <person name="Hawes C."/>
            <person name="Begg G.S."/>
            <person name="Quilliam R.S."/>
            <person name="Squire G.R."/>
            <person name="Poole P.S."/>
            <person name="Young P.W."/>
            <person name="Iannetta P.M."/>
            <person name="James E.K."/>
        </authorList>
    </citation>
    <scope>NUCLEOTIDE SEQUENCE [LARGE SCALE GENOMIC DNA]</scope>
    <source>
        <strain evidence="3 4">JHI985</strain>
    </source>
</reference>
<dbReference type="PANTHER" id="PTHR34301">
    <property type="entry name" value="DNA-BINDING PROTEIN-RELATED"/>
    <property type="match status" value="1"/>
</dbReference>
<dbReference type="AlphaFoldDB" id="A0AAE4YT92"/>
<feature type="domain" description="ORC1/DEAH AAA+ ATPase" evidence="1">
    <location>
        <begin position="412"/>
        <end position="555"/>
    </location>
</feature>
<dbReference type="InterPro" id="IPR056920">
    <property type="entry name" value="PRTase-CE"/>
</dbReference>
<feature type="domain" description="PRTase-CE" evidence="2">
    <location>
        <begin position="803"/>
        <end position="1066"/>
    </location>
</feature>
<dbReference type="PANTHER" id="PTHR34301:SF8">
    <property type="entry name" value="ATPASE DOMAIN-CONTAINING PROTEIN"/>
    <property type="match status" value="1"/>
</dbReference>
<dbReference type="InterPro" id="IPR027417">
    <property type="entry name" value="P-loop_NTPase"/>
</dbReference>
<proteinExistence type="predicted"/>
<name>A0AAE4YT92_9HYPH</name>
<evidence type="ECO:0000313" key="3">
    <source>
        <dbReference type="EMBL" id="NEI50506.1"/>
    </source>
</evidence>
<sequence>MQHATDLNGNHDGDVISLIENSIARNEVSEARAQLRAWLHTFNPHESPGSLSEELNYIARSGQHLRDVSVVLIRLLAVPNLIPEQNANNQIERLIVDICEKNTGDICSFLSLKPKSQTYEKFAVLSNGHRTVLGLLEPLTANYGDLHALVTARKTVLGVLNHSIVRAYCGPFHLQDLKSATEVLFTSMQRMEELGSSFLQNYQDCSRTIDDTARLIAENSSFLAQDVFSPLLNTARRCVSAFLEKVKTQYQARITRGWVNNALAKRYPLNELGRELSIVLPLRNEGAGLALDVVVEALPTSDRVTFANSTTNIGSVNPGEFSVVLDALIVEASTEIDILLQVEWGEMGNPERLTAEFTLRINAQNVNVDWPTLEYSSPYSTAVAYGESFIGRADLVRTSATKLLRTVMEPFYITGQKRVGKTSLAAAVAKFAEDHDPTGSMSSHYILWGDVAHASPSASMNSLGQSIERFIFDALGTDVRLEPGKYEGSLSHLVTVSELAARVSPQKRFLIVVDEFDEIPQELFLQGNLAETFFANLRSISRRNNICLILVGGENMPFIMDRQGQKLNNFSRINLSYFSREKEWPDFQEMVRKPTAGIMNWHEDAIAEVFNASNGNPYFAKIVCAAVVESAVAARDTDITADEVRMATEAAISNLGSNSFAHLWQDGVPRPAGDREPDILRRSRVLVAAARCQRGGIPLNVENVQAKKAASLTDQEVASVLNDFVKRGVLSESGGTYRFVLPIFSRWLADVGAQQLIADNLSEELANSAIAEENKALIKSEEVVALARRWPTFRGRQIGTDEIRSWYQQVPSLKDQRVLFTLLQRTRVFSEVLVRERLRAAFEMIRPELQVPILRARNERRVDIIVTYVDGEGKSGSNYASVFAEESNISAKNIISQVDFEGRFAEFIKAGGNPQAVVIIDDLAGTGSSLSDNVADFLDRNREALAGMKVRVITIASTPVAKTVLENRFAKIDNIDVRFLTAEVLDNSSLALPEDFSGFSSKDEWERARALCQDMGSKIDKRRPLGYGGQGLLVVFPTNTPNNTIPLLRSHSKSTPGTKWFPLFERISH</sequence>
<dbReference type="Gene3D" id="3.40.50.300">
    <property type="entry name" value="P-loop containing nucleotide triphosphate hydrolases"/>
    <property type="match status" value="1"/>
</dbReference>
<dbReference type="EMBL" id="WUFC01000020">
    <property type="protein sequence ID" value="NEI50506.1"/>
    <property type="molecule type" value="Genomic_DNA"/>
</dbReference>
<dbReference type="Pfam" id="PF13401">
    <property type="entry name" value="AAA_22"/>
    <property type="match status" value="1"/>
</dbReference>
<evidence type="ECO:0000259" key="2">
    <source>
        <dbReference type="Pfam" id="PF24390"/>
    </source>
</evidence>
<dbReference type="InterPro" id="IPR049945">
    <property type="entry name" value="AAA_22"/>
</dbReference>
<dbReference type="SUPFAM" id="SSF52540">
    <property type="entry name" value="P-loop containing nucleoside triphosphate hydrolases"/>
    <property type="match status" value="1"/>
</dbReference>
<accession>A0AAE4YT92</accession>
<dbReference type="Proteomes" id="UP000661163">
    <property type="component" value="Unassembled WGS sequence"/>
</dbReference>
<evidence type="ECO:0000313" key="4">
    <source>
        <dbReference type="Proteomes" id="UP000661163"/>
    </source>
</evidence>
<evidence type="ECO:0000259" key="1">
    <source>
        <dbReference type="Pfam" id="PF13401"/>
    </source>
</evidence>
<dbReference type="GO" id="GO:0016887">
    <property type="term" value="F:ATP hydrolysis activity"/>
    <property type="evidence" value="ECO:0007669"/>
    <property type="project" value="InterPro"/>
</dbReference>
<protein>
    <submittedName>
        <fullName evidence="3">AAA family ATPase</fullName>
    </submittedName>
</protein>
<gene>
    <name evidence="3" type="ORF">GR217_22745</name>
</gene>